<reference evidence="4 5" key="1">
    <citation type="submission" date="2019-11" db="EMBL/GenBank/DDBJ databases">
        <authorList>
            <person name="Holert J."/>
        </authorList>
    </citation>
    <scope>NUCLEOTIDE SEQUENCE [LARGE SCALE GENOMIC DNA]</scope>
    <source>
        <strain evidence="4">SB11_3</strain>
    </source>
</reference>
<dbReference type="AlphaFoldDB" id="A0A5S9NLR0"/>
<evidence type="ECO:0000256" key="1">
    <source>
        <dbReference type="SAM" id="MobiDB-lite"/>
    </source>
</evidence>
<feature type="transmembrane region" description="Helical" evidence="2">
    <location>
        <begin position="203"/>
        <end position="224"/>
    </location>
</feature>
<sequence>MRLIRLLKKDLAKEVSGWVDDDLISEDQGHAICARYDVSLQDTDAQSRGYGLLVALGYLFIGLALITLIGANWDEIPRGLRMAALVLLTLATHGFALKRYVGGDKPSASRFFLLGNLFYGAAIILIAQIYHLGEHMPDGVFWWALGSLPFGVLLRNTWLTLFSAVLSLVWFCLEYQMGFFPTLFPLFMVASAYVLVRGPQSTLLFLAVVGGSMLWVEAALGWFWDGGSYVMAPQPEHLLVTVTLFILAFALSQWLLLVNHGKARDYGVVLSVWSLRFVLLALLIMSFESPWRALLEEDWLHQASMWPIVGILLGAALVVARAAKQLPLVGVICGYVLLQMVAVVMWGSPRAAASLQVIDNVALIVLGIGLILHGISRGVSHYFFMGIATILLTAFMRYVDLIGDYIGGAFLFLMLAAVLLGAARFWKHQQLNTNDVATGSGDRPGEQKGEGKVKNPVKSAEENNHD</sequence>
<evidence type="ECO:0000256" key="2">
    <source>
        <dbReference type="SAM" id="Phobius"/>
    </source>
</evidence>
<evidence type="ECO:0000313" key="4">
    <source>
        <dbReference type="EMBL" id="CAA0091675.1"/>
    </source>
</evidence>
<keyword evidence="2" id="KW-0472">Membrane</keyword>
<name>A0A5S9NLR0_9GAMM</name>
<evidence type="ECO:0000259" key="3">
    <source>
        <dbReference type="Pfam" id="PF09925"/>
    </source>
</evidence>
<feature type="transmembrane region" description="Helical" evidence="2">
    <location>
        <begin position="379"/>
        <end position="399"/>
    </location>
</feature>
<feature type="transmembrane region" description="Helical" evidence="2">
    <location>
        <begin position="326"/>
        <end position="347"/>
    </location>
</feature>
<accession>A0A5S9NLR0</accession>
<keyword evidence="2" id="KW-0812">Transmembrane</keyword>
<feature type="domain" description="DUF2157" evidence="3">
    <location>
        <begin position="18"/>
        <end position="159"/>
    </location>
</feature>
<feature type="transmembrane region" description="Helical" evidence="2">
    <location>
        <begin position="113"/>
        <end position="133"/>
    </location>
</feature>
<dbReference type="Pfam" id="PF09925">
    <property type="entry name" value="DUF2157"/>
    <property type="match status" value="1"/>
</dbReference>
<dbReference type="InterPro" id="IPR018677">
    <property type="entry name" value="DUF2157"/>
</dbReference>
<proteinExistence type="predicted"/>
<feature type="compositionally biased region" description="Basic and acidic residues" evidence="1">
    <location>
        <begin position="443"/>
        <end position="466"/>
    </location>
</feature>
<feature type="transmembrane region" description="Helical" evidence="2">
    <location>
        <begin position="268"/>
        <end position="287"/>
    </location>
</feature>
<keyword evidence="5" id="KW-1185">Reference proteome</keyword>
<feature type="transmembrane region" description="Helical" evidence="2">
    <location>
        <begin position="299"/>
        <end position="319"/>
    </location>
</feature>
<feature type="transmembrane region" description="Helical" evidence="2">
    <location>
        <begin position="140"/>
        <end position="171"/>
    </location>
</feature>
<keyword evidence="2" id="KW-1133">Transmembrane helix</keyword>
<feature type="transmembrane region" description="Helical" evidence="2">
    <location>
        <begin position="353"/>
        <end position="372"/>
    </location>
</feature>
<feature type="region of interest" description="Disordered" evidence="1">
    <location>
        <begin position="436"/>
        <end position="466"/>
    </location>
</feature>
<dbReference type="OrthoDB" id="7353197at2"/>
<feature type="transmembrane region" description="Helical" evidence="2">
    <location>
        <begin position="405"/>
        <end position="426"/>
    </location>
</feature>
<feature type="transmembrane region" description="Helical" evidence="2">
    <location>
        <begin position="177"/>
        <end position="196"/>
    </location>
</feature>
<dbReference type="Proteomes" id="UP000441399">
    <property type="component" value="Unassembled WGS sequence"/>
</dbReference>
<feature type="transmembrane region" description="Helical" evidence="2">
    <location>
        <begin position="236"/>
        <end position="256"/>
    </location>
</feature>
<organism evidence="4 5">
    <name type="scientific">BD1-7 clade bacterium</name>
    <dbReference type="NCBI Taxonomy" id="2029982"/>
    <lineage>
        <taxon>Bacteria</taxon>
        <taxon>Pseudomonadati</taxon>
        <taxon>Pseudomonadota</taxon>
        <taxon>Gammaproteobacteria</taxon>
        <taxon>Cellvibrionales</taxon>
        <taxon>Spongiibacteraceae</taxon>
        <taxon>BD1-7 clade</taxon>
    </lineage>
</organism>
<protein>
    <recommendedName>
        <fullName evidence="3">DUF2157 domain-containing protein</fullName>
    </recommendedName>
</protein>
<evidence type="ECO:0000313" key="5">
    <source>
        <dbReference type="Proteomes" id="UP000441399"/>
    </source>
</evidence>
<gene>
    <name evidence="4" type="ORF">OPDIPICF_03699</name>
</gene>
<dbReference type="EMBL" id="CACSIO010000002">
    <property type="protein sequence ID" value="CAA0091675.1"/>
    <property type="molecule type" value="Genomic_DNA"/>
</dbReference>
<feature type="transmembrane region" description="Helical" evidence="2">
    <location>
        <begin position="50"/>
        <end position="71"/>
    </location>
</feature>